<dbReference type="Gene3D" id="3.10.310.20">
    <property type="entry name" value="DHHA2 domain"/>
    <property type="match status" value="1"/>
</dbReference>
<keyword evidence="5" id="KW-0464">Manganese</keyword>
<dbReference type="SMART" id="SM01131">
    <property type="entry name" value="DHHA2"/>
    <property type="match status" value="1"/>
</dbReference>
<evidence type="ECO:0000256" key="5">
    <source>
        <dbReference type="ARBA" id="ARBA00023211"/>
    </source>
</evidence>
<dbReference type="PANTHER" id="PTHR47618:SF1">
    <property type="entry name" value="BIFUNCTIONAL OLIGORIBONUCLEASE AND PAP PHOSPHATASE NRNA"/>
    <property type="match status" value="1"/>
</dbReference>
<comment type="caution">
    <text evidence="9">The sequence shown here is derived from an EMBL/GenBank/DDBJ whole genome shotgun (WGS) entry which is preliminary data.</text>
</comment>
<gene>
    <name evidence="9" type="ORF">FC50_GL001630</name>
</gene>
<dbReference type="FunFam" id="3.90.1640.10:FF:000001">
    <property type="entry name" value="Probable manganese-dependent inorganic pyrophosphatase"/>
    <property type="match status" value="1"/>
</dbReference>
<dbReference type="InterPro" id="IPR001667">
    <property type="entry name" value="DDH_dom"/>
</dbReference>
<evidence type="ECO:0000313" key="9">
    <source>
        <dbReference type="EMBL" id="KRL85465.1"/>
    </source>
</evidence>
<dbReference type="GO" id="GO:0005737">
    <property type="term" value="C:cytoplasm"/>
    <property type="evidence" value="ECO:0007669"/>
    <property type="project" value="InterPro"/>
</dbReference>
<dbReference type="EC" id="3.6.1.1" evidence="2"/>
<name>A0A0R1TVU5_9LACO</name>
<dbReference type="RefSeq" id="WP_056956930.1">
    <property type="nucleotide sequence ID" value="NZ_AZFJ01000052.1"/>
</dbReference>
<dbReference type="InterPro" id="IPR038763">
    <property type="entry name" value="DHH_sf"/>
</dbReference>
<evidence type="ECO:0000256" key="4">
    <source>
        <dbReference type="ARBA" id="ARBA00022801"/>
    </source>
</evidence>
<dbReference type="STRING" id="1423783.FC50_GL001630"/>
<accession>A0A0R1TVU5</accession>
<dbReference type="Gene3D" id="3.90.1640.10">
    <property type="entry name" value="inorganic pyrophosphatase (n-terminal core)"/>
    <property type="match status" value="1"/>
</dbReference>
<dbReference type="InterPro" id="IPR004097">
    <property type="entry name" value="DHHA2"/>
</dbReference>
<reference evidence="9 10" key="1">
    <citation type="journal article" date="2015" name="Genome Announc.">
        <title>Expanding the biotechnology potential of lactobacilli through comparative genomics of 213 strains and associated genera.</title>
        <authorList>
            <person name="Sun Z."/>
            <person name="Harris H.M."/>
            <person name="McCann A."/>
            <person name="Guo C."/>
            <person name="Argimon S."/>
            <person name="Zhang W."/>
            <person name="Yang X."/>
            <person name="Jeffery I.B."/>
            <person name="Cooney J.C."/>
            <person name="Kagawa T.F."/>
            <person name="Liu W."/>
            <person name="Song Y."/>
            <person name="Salvetti E."/>
            <person name="Wrobel A."/>
            <person name="Rasinkangas P."/>
            <person name="Parkhill J."/>
            <person name="Rea M.C."/>
            <person name="O'Sullivan O."/>
            <person name="Ritari J."/>
            <person name="Douillard F.P."/>
            <person name="Paul Ross R."/>
            <person name="Yang R."/>
            <person name="Briner A.E."/>
            <person name="Felis G.E."/>
            <person name="de Vos W.M."/>
            <person name="Barrangou R."/>
            <person name="Klaenhammer T.R."/>
            <person name="Caufield P.W."/>
            <person name="Cui Y."/>
            <person name="Zhang H."/>
            <person name="O'Toole P.W."/>
        </authorList>
    </citation>
    <scope>NUCLEOTIDE SEQUENCE [LARGE SCALE GENOMIC DNA]</scope>
    <source>
        <strain evidence="9 10">DSM 15945</strain>
    </source>
</reference>
<dbReference type="GO" id="GO:0046872">
    <property type="term" value="F:metal ion binding"/>
    <property type="evidence" value="ECO:0007669"/>
    <property type="project" value="UniProtKB-KW"/>
</dbReference>
<evidence type="ECO:0000256" key="2">
    <source>
        <dbReference type="ARBA" id="ARBA00012146"/>
    </source>
</evidence>
<dbReference type="PANTHER" id="PTHR47618">
    <property type="entry name" value="BIFUNCTIONAL OLIGORIBONUCLEASE AND PAP PHOSPHATASE NRNA"/>
    <property type="match status" value="1"/>
</dbReference>
<protein>
    <recommendedName>
        <fullName evidence="2">inorganic diphosphatase</fullName>
        <ecNumber evidence="2">3.6.1.1</ecNumber>
    </recommendedName>
    <alternativeName>
        <fullName evidence="6">Pyrophosphate phospho-hydrolase</fullName>
    </alternativeName>
</protein>
<feature type="domain" description="DHHA2" evidence="8">
    <location>
        <begin position="181"/>
        <end position="307"/>
    </location>
</feature>
<dbReference type="Pfam" id="PF02833">
    <property type="entry name" value="DHHA2"/>
    <property type="match status" value="1"/>
</dbReference>
<dbReference type="SUPFAM" id="SSF64182">
    <property type="entry name" value="DHH phosphoesterases"/>
    <property type="match status" value="1"/>
</dbReference>
<evidence type="ECO:0000256" key="6">
    <source>
        <dbReference type="ARBA" id="ARBA00032535"/>
    </source>
</evidence>
<dbReference type="NCBIfam" id="NF003877">
    <property type="entry name" value="PRK05427.1"/>
    <property type="match status" value="1"/>
</dbReference>
<dbReference type="Proteomes" id="UP000051922">
    <property type="component" value="Unassembled WGS sequence"/>
</dbReference>
<dbReference type="GO" id="GO:0004427">
    <property type="term" value="F:inorganic diphosphate phosphatase activity"/>
    <property type="evidence" value="ECO:0007669"/>
    <property type="project" value="UniProtKB-EC"/>
</dbReference>
<evidence type="ECO:0000259" key="8">
    <source>
        <dbReference type="SMART" id="SM01131"/>
    </source>
</evidence>
<comment type="cofactor">
    <cofactor evidence="1">
        <name>Mn(2+)</name>
        <dbReference type="ChEBI" id="CHEBI:29035"/>
    </cofactor>
</comment>
<keyword evidence="4" id="KW-0378">Hydrolase</keyword>
<sequence>MTTLIFGHQSPDTDAITCAITFAEYQRQNGNTDVEAVALGTPSAETQFALDYFKQAAPRVIKTAANETDTVMLVDHNEAQQSVPDRDQVTIEYVVDHHRVANFETAAPLNMRLETLGSCNSVIYHMYKEAGFEISPQIAGLMASGLISDTLLLKSPTTTDEDRRIFAELQKIAGVDLEEYGLQMLKAGTNLSARTDQDLIDGDAKSFDMNGTHVRIDQVNTVDLSEVYDRQAGIEDAMKAEADKEGYDLFLVIATDILNSDSVGFAVGDHSKVEAAFGKQFDDQGRIALPGVVSRKKQVVPPLTAAYNG</sequence>
<dbReference type="InterPro" id="IPR038222">
    <property type="entry name" value="DHHA2_dom_sf"/>
</dbReference>
<evidence type="ECO:0000256" key="3">
    <source>
        <dbReference type="ARBA" id="ARBA00022723"/>
    </source>
</evidence>
<proteinExistence type="predicted"/>
<keyword evidence="10" id="KW-1185">Reference proteome</keyword>
<evidence type="ECO:0000313" key="10">
    <source>
        <dbReference type="Proteomes" id="UP000051922"/>
    </source>
</evidence>
<dbReference type="AlphaFoldDB" id="A0A0R1TVU5"/>
<dbReference type="Pfam" id="PF01368">
    <property type="entry name" value="DHH"/>
    <property type="match status" value="1"/>
</dbReference>
<comment type="catalytic activity">
    <reaction evidence="7">
        <text>diphosphate + H2O = 2 phosphate + H(+)</text>
        <dbReference type="Rhea" id="RHEA:24576"/>
        <dbReference type="ChEBI" id="CHEBI:15377"/>
        <dbReference type="ChEBI" id="CHEBI:15378"/>
        <dbReference type="ChEBI" id="CHEBI:33019"/>
        <dbReference type="ChEBI" id="CHEBI:43474"/>
        <dbReference type="EC" id="3.6.1.1"/>
    </reaction>
</comment>
<dbReference type="OrthoDB" id="9766150at2"/>
<dbReference type="EMBL" id="AZFJ01000052">
    <property type="protein sequence ID" value="KRL85465.1"/>
    <property type="molecule type" value="Genomic_DNA"/>
</dbReference>
<dbReference type="InterPro" id="IPR051319">
    <property type="entry name" value="Oligoribo/pAp-PDE_c-di-AMP_PDE"/>
</dbReference>
<keyword evidence="3" id="KW-0479">Metal-binding</keyword>
<evidence type="ECO:0000256" key="1">
    <source>
        <dbReference type="ARBA" id="ARBA00001936"/>
    </source>
</evidence>
<organism evidence="9 10">
    <name type="scientific">Lacticaseibacillus pantheris DSM 15945 = JCM 12539 = NBRC 106106</name>
    <dbReference type="NCBI Taxonomy" id="1423783"/>
    <lineage>
        <taxon>Bacteria</taxon>
        <taxon>Bacillati</taxon>
        <taxon>Bacillota</taxon>
        <taxon>Bacilli</taxon>
        <taxon>Lactobacillales</taxon>
        <taxon>Lactobacillaceae</taxon>
        <taxon>Lacticaseibacillus</taxon>
    </lineage>
</organism>
<evidence type="ECO:0000256" key="7">
    <source>
        <dbReference type="ARBA" id="ARBA00047820"/>
    </source>
</evidence>
<dbReference type="PATRIC" id="fig|1423783.4.peg.1673"/>